<organism evidence="2 3">
    <name type="scientific">Pseudaquabacterium terrae</name>
    <dbReference type="NCBI Taxonomy" id="2732868"/>
    <lineage>
        <taxon>Bacteria</taxon>
        <taxon>Pseudomonadati</taxon>
        <taxon>Pseudomonadota</taxon>
        <taxon>Betaproteobacteria</taxon>
        <taxon>Burkholderiales</taxon>
        <taxon>Sphaerotilaceae</taxon>
        <taxon>Pseudaquabacterium</taxon>
    </lineage>
</organism>
<reference evidence="2 3" key="1">
    <citation type="submission" date="2020-05" db="EMBL/GenBank/DDBJ databases">
        <title>Aquincola sp. isolate from soil.</title>
        <authorList>
            <person name="Han J."/>
            <person name="Kim D.-U."/>
        </authorList>
    </citation>
    <scope>NUCLEOTIDE SEQUENCE [LARGE SCALE GENOMIC DNA]</scope>
    <source>
        <strain evidence="2 3">S2</strain>
    </source>
</reference>
<evidence type="ECO:0000256" key="1">
    <source>
        <dbReference type="SAM" id="MobiDB-lite"/>
    </source>
</evidence>
<feature type="region of interest" description="Disordered" evidence="1">
    <location>
        <begin position="410"/>
        <end position="433"/>
    </location>
</feature>
<keyword evidence="3" id="KW-1185">Reference proteome</keyword>
<dbReference type="Proteomes" id="UP000737171">
    <property type="component" value="Unassembled WGS sequence"/>
</dbReference>
<dbReference type="RefSeq" id="WP_173134903.1">
    <property type="nucleotide sequence ID" value="NZ_JABRWJ010000019.1"/>
</dbReference>
<feature type="region of interest" description="Disordered" evidence="1">
    <location>
        <begin position="1"/>
        <end position="35"/>
    </location>
</feature>
<evidence type="ECO:0000313" key="3">
    <source>
        <dbReference type="Proteomes" id="UP000737171"/>
    </source>
</evidence>
<feature type="compositionally biased region" description="Basic and acidic residues" evidence="1">
    <location>
        <begin position="17"/>
        <end position="28"/>
    </location>
</feature>
<evidence type="ECO:0000313" key="2">
    <source>
        <dbReference type="EMBL" id="NRF72169.1"/>
    </source>
</evidence>
<sequence>MRIPFSKSEIRGHRRGARAERAATEDPPRTLTPTEKFKDLMPLKRVPAGAPSERLQAAAARRNAPPTTPVAETITRVPRQAHLDKDRLARTVQQALQRVGQLFPQTPTKLDAADLQEAKAVVDADLEMHGDVVPEEVRSVMTTMVALMAEVDRAIPHGRGNVLVRAEAGEAPDMASTFEKRRLKNVGDFVVASFQAGRRTPLPPSHDSALRAAASILVGAGGCGNYVHLFALKLGAAVAHLPELKGRIEINLHREPRIQNSKEPLDHAYGTLRFKDDGGITHDITFDPWADKNRVVLSKHSPFLASERMDGGYLLAEADRAGVQVDHYVKHTGKFLATCAEGGRSHIGFSLYMNKGAQVEERTISALCADAGKQFTLQSDVVGFVDFPVNNAAVDGTVLRRRSLVPANQHPLLENADLPGSNEEPPLASSSAQ</sequence>
<dbReference type="EMBL" id="JABRWJ010000019">
    <property type="protein sequence ID" value="NRF72169.1"/>
    <property type="molecule type" value="Genomic_DNA"/>
</dbReference>
<accession>A0ABX2ETX5</accession>
<protein>
    <submittedName>
        <fullName evidence="2">Uncharacterized protein</fullName>
    </submittedName>
</protein>
<name>A0ABX2ETX5_9BURK</name>
<comment type="caution">
    <text evidence="2">The sequence shown here is derived from an EMBL/GenBank/DDBJ whole genome shotgun (WGS) entry which is preliminary data.</text>
</comment>
<proteinExistence type="predicted"/>
<gene>
    <name evidence="2" type="ORF">HLB44_34815</name>
</gene>